<dbReference type="SUPFAM" id="SSF53448">
    <property type="entry name" value="Nucleotide-diphospho-sugar transferases"/>
    <property type="match status" value="1"/>
</dbReference>
<name>A0A078AD84_STYLE</name>
<evidence type="ECO:0000259" key="1">
    <source>
        <dbReference type="Pfam" id="PF00535"/>
    </source>
</evidence>
<reference evidence="2 3" key="1">
    <citation type="submission" date="2014-06" db="EMBL/GenBank/DDBJ databases">
        <authorList>
            <person name="Swart Estienne"/>
        </authorList>
    </citation>
    <scope>NUCLEOTIDE SEQUENCE [LARGE SCALE GENOMIC DNA]</scope>
    <source>
        <strain evidence="2 3">130c</strain>
    </source>
</reference>
<dbReference type="PANTHER" id="PTHR22916">
    <property type="entry name" value="GLYCOSYLTRANSFERASE"/>
    <property type="match status" value="1"/>
</dbReference>
<organism evidence="2 3">
    <name type="scientific">Stylonychia lemnae</name>
    <name type="common">Ciliate</name>
    <dbReference type="NCBI Taxonomy" id="5949"/>
    <lineage>
        <taxon>Eukaryota</taxon>
        <taxon>Sar</taxon>
        <taxon>Alveolata</taxon>
        <taxon>Ciliophora</taxon>
        <taxon>Intramacronucleata</taxon>
        <taxon>Spirotrichea</taxon>
        <taxon>Stichotrichia</taxon>
        <taxon>Sporadotrichida</taxon>
        <taxon>Oxytrichidae</taxon>
        <taxon>Stylonychinae</taxon>
        <taxon>Stylonychia</taxon>
    </lineage>
</organism>
<feature type="domain" description="Glycosyltransferase 2-like" evidence="1">
    <location>
        <begin position="125"/>
        <end position="252"/>
    </location>
</feature>
<sequence>MDLPDALVKLTIHKFKKKYTYDFAYRTQEDHQKFQHYNRLLQNKQIFNLKAEEFSKFLNCTFDYLVCEKNIKEITQYLLIESYLTEKVPSKRDLKDLLFSIDEISQYLRIQEKFNKNPSHYPLVSLIMASHDRDYFLLEAVKSCFYLTYPNWELYIVDDGSSNPLTYKVLELLESIPKLIVQYLYTNQYCSFTNNYAIAQLQGEYFALLVDDDIMVPDRIEKQLNFMQNNPEIDFSGGQAITIDASGKITLIPDRPFINIWHIIISMVGNNHFPHSSLFVRMNDKMKKHFYYENTSAPDFRLWFKLLIDLEQERIRIGMTQAHVIIQREHGKRMTYTENAAFLHIQKWTAIKQVEAYNTFSPLLLEQVHSQCLRTALHDISNKNHIVRACKDFDMAMIAKLMLAHQQTKDFYSPKDIQELNETLQFYTDYYNQAVLQRRVNLQPEEYRKVFASILSVGDSISAEKQIESLKDFVDGIAVVHINTDLQYDGQNSQNKNSSYLRLKYQDSQKIKVEYMENDSYRIVMEKFNQQLRRFRVGGADYILILGPGEFVSPKEIKRFQNYRMDIGIFGLQQQNQSKLITSSKITTHWLLNHIGYEQLRKYEIDPDIFKLANEHAFEDNIYLIQVDFGMLNVQTIKNGGYYIQY</sequence>
<proteinExistence type="predicted"/>
<dbReference type="EMBL" id="CCKQ01008052">
    <property type="protein sequence ID" value="CDW79492.1"/>
    <property type="molecule type" value="Genomic_DNA"/>
</dbReference>
<dbReference type="OrthoDB" id="419989at2759"/>
<accession>A0A078AD84</accession>
<dbReference type="GO" id="GO:0016758">
    <property type="term" value="F:hexosyltransferase activity"/>
    <property type="evidence" value="ECO:0007669"/>
    <property type="project" value="UniProtKB-ARBA"/>
</dbReference>
<dbReference type="InParanoid" id="A0A078AD84"/>
<protein>
    <recommendedName>
        <fullName evidence="1">Glycosyltransferase 2-like domain-containing protein</fullName>
    </recommendedName>
</protein>
<dbReference type="AlphaFoldDB" id="A0A078AD84"/>
<keyword evidence="3" id="KW-1185">Reference proteome</keyword>
<gene>
    <name evidence="2" type="primary">Contig14285.g15213</name>
    <name evidence="2" type="ORF">STYLEM_8480</name>
</gene>
<dbReference type="InterPro" id="IPR029044">
    <property type="entry name" value="Nucleotide-diphossugar_trans"/>
</dbReference>
<evidence type="ECO:0000313" key="2">
    <source>
        <dbReference type="EMBL" id="CDW79492.1"/>
    </source>
</evidence>
<dbReference type="Proteomes" id="UP000039865">
    <property type="component" value="Unassembled WGS sequence"/>
</dbReference>
<dbReference type="InterPro" id="IPR001173">
    <property type="entry name" value="Glyco_trans_2-like"/>
</dbReference>
<dbReference type="Pfam" id="PF00535">
    <property type="entry name" value="Glycos_transf_2"/>
    <property type="match status" value="1"/>
</dbReference>
<dbReference type="CDD" id="cd00761">
    <property type="entry name" value="Glyco_tranf_GTA_type"/>
    <property type="match status" value="1"/>
</dbReference>
<evidence type="ECO:0000313" key="3">
    <source>
        <dbReference type="Proteomes" id="UP000039865"/>
    </source>
</evidence>
<dbReference type="Gene3D" id="3.90.550.10">
    <property type="entry name" value="Spore Coat Polysaccharide Biosynthesis Protein SpsA, Chain A"/>
    <property type="match status" value="1"/>
</dbReference>
<dbReference type="PANTHER" id="PTHR22916:SF3">
    <property type="entry name" value="UDP-GLCNAC:BETAGAL BETA-1,3-N-ACETYLGLUCOSAMINYLTRANSFERASE-LIKE PROTEIN 1"/>
    <property type="match status" value="1"/>
</dbReference>